<dbReference type="PROSITE" id="PS50102">
    <property type="entry name" value="RRM"/>
    <property type="match status" value="1"/>
</dbReference>
<evidence type="ECO:0000313" key="5">
    <source>
        <dbReference type="EnsemblMetazoa" id="AMEC018359-PA"/>
    </source>
</evidence>
<dbReference type="EnsemblMetazoa" id="AMEC018359-RA">
    <property type="protein sequence ID" value="AMEC018359-PA"/>
    <property type="gene ID" value="AMEC018359"/>
</dbReference>
<dbReference type="InterPro" id="IPR035979">
    <property type="entry name" value="RBD_domain_sf"/>
</dbReference>
<name>A0A182UDC5_9DIPT</name>
<accession>A0A182UDC5</accession>
<dbReference type="FunFam" id="3.30.70.330:FF:000024">
    <property type="entry name" value="Heterogeneous nuclear ribonucleoprotein q isoform"/>
    <property type="match status" value="1"/>
</dbReference>
<dbReference type="CDD" id="cd12249">
    <property type="entry name" value="RRM1_hnRNPR_like"/>
    <property type="match status" value="1"/>
</dbReference>
<keyword evidence="6" id="KW-1185">Reference proteome</keyword>
<protein>
    <recommendedName>
        <fullName evidence="4">RRM domain-containing protein</fullName>
    </recommendedName>
</protein>
<dbReference type="SUPFAM" id="SSF54928">
    <property type="entry name" value="RNA-binding domain, RBD"/>
    <property type="match status" value="1"/>
</dbReference>
<organism evidence="5 6">
    <name type="scientific">Anopheles melas</name>
    <dbReference type="NCBI Taxonomy" id="34690"/>
    <lineage>
        <taxon>Eukaryota</taxon>
        <taxon>Metazoa</taxon>
        <taxon>Ecdysozoa</taxon>
        <taxon>Arthropoda</taxon>
        <taxon>Hexapoda</taxon>
        <taxon>Insecta</taxon>
        <taxon>Pterygota</taxon>
        <taxon>Neoptera</taxon>
        <taxon>Endopterygota</taxon>
        <taxon>Diptera</taxon>
        <taxon>Nematocera</taxon>
        <taxon>Culicoidea</taxon>
        <taxon>Culicidae</taxon>
        <taxon>Anophelinae</taxon>
        <taxon>Anopheles</taxon>
    </lineage>
</organism>
<feature type="region of interest" description="Disordered" evidence="3">
    <location>
        <begin position="1"/>
        <end position="26"/>
    </location>
</feature>
<sequence>MAEGNGEVVEEMANQKSGEGGDGERTQDYSKLLEYGLHKMVAGRLDDIYKTGKLAHSELDERALDALKEFHVEGALDVLDQFLDSNLEHVSNKSAFLCGVMKTYRQKVRATQQGQPAPAVTVQAKGPDEEKIKAILERTGYTLDVTTGQRKYGGPPPNWTGNTPGNGCEVFCGKIPKDMYEDELIPLFEKCGKIWDLRLMMDPMTGTNRGYAFVTFTSRDAASNAVREVSCFVVFPISDDSSPAPPTAETDRPFVTELLSLGRTVWFKFYMSDYYNLTTPPTPPFTPSIQPHLFAPLRDSSCLFIPSSLLNPISSPLCRLVNTIYPFSSLCCSTPVLF</sequence>
<dbReference type="AlphaFoldDB" id="A0A182UDC5"/>
<proteinExistence type="predicted"/>
<keyword evidence="1 2" id="KW-0694">RNA-binding</keyword>
<evidence type="ECO:0000256" key="1">
    <source>
        <dbReference type="ARBA" id="ARBA00022884"/>
    </source>
</evidence>
<dbReference type="SMART" id="SM00360">
    <property type="entry name" value="RRM"/>
    <property type="match status" value="1"/>
</dbReference>
<dbReference type="InterPro" id="IPR000504">
    <property type="entry name" value="RRM_dom"/>
</dbReference>
<reference evidence="6" key="1">
    <citation type="submission" date="2014-01" db="EMBL/GenBank/DDBJ databases">
        <title>The Genome Sequence of Anopheles melas CM1001059_A (V2).</title>
        <authorList>
            <consortium name="The Broad Institute Genomics Platform"/>
            <person name="Neafsey D.E."/>
            <person name="Besansky N."/>
            <person name="Howell P."/>
            <person name="Walton C."/>
            <person name="Young S.K."/>
            <person name="Zeng Q."/>
            <person name="Gargeya S."/>
            <person name="Fitzgerald M."/>
            <person name="Haas B."/>
            <person name="Abouelleil A."/>
            <person name="Allen A.W."/>
            <person name="Alvarado L."/>
            <person name="Arachchi H.M."/>
            <person name="Berlin A.M."/>
            <person name="Chapman S.B."/>
            <person name="Gainer-Dewar J."/>
            <person name="Goldberg J."/>
            <person name="Griggs A."/>
            <person name="Gujja S."/>
            <person name="Hansen M."/>
            <person name="Howarth C."/>
            <person name="Imamovic A."/>
            <person name="Ireland A."/>
            <person name="Larimer J."/>
            <person name="McCowan C."/>
            <person name="Murphy C."/>
            <person name="Pearson M."/>
            <person name="Poon T.W."/>
            <person name="Priest M."/>
            <person name="Roberts A."/>
            <person name="Saif S."/>
            <person name="Shea T."/>
            <person name="Sisk P."/>
            <person name="Sykes S."/>
            <person name="Wortman J."/>
            <person name="Nusbaum C."/>
            <person name="Birren B."/>
        </authorList>
    </citation>
    <scope>NUCLEOTIDE SEQUENCE [LARGE SCALE GENOMIC DNA]</scope>
    <source>
        <strain evidence="6">CM1001059</strain>
    </source>
</reference>
<dbReference type="GO" id="GO:0003723">
    <property type="term" value="F:RNA binding"/>
    <property type="evidence" value="ECO:0007669"/>
    <property type="project" value="UniProtKB-UniRule"/>
</dbReference>
<dbReference type="VEuPathDB" id="VectorBase:AMEC018359"/>
<dbReference type="InterPro" id="IPR012677">
    <property type="entry name" value="Nucleotide-bd_a/b_plait_sf"/>
</dbReference>
<dbReference type="Pfam" id="PF18360">
    <property type="entry name" value="hnRNP_Q_AcD"/>
    <property type="match status" value="1"/>
</dbReference>
<dbReference type="STRING" id="34690.A0A182UDC5"/>
<reference evidence="5" key="2">
    <citation type="submission" date="2020-05" db="UniProtKB">
        <authorList>
            <consortium name="EnsemblMetazoa"/>
        </authorList>
    </citation>
    <scope>IDENTIFICATION</scope>
    <source>
        <strain evidence="5">CM1001059</strain>
    </source>
</reference>
<dbReference type="InterPro" id="IPR041337">
    <property type="entry name" value="hnRNP_Q_AcD"/>
</dbReference>
<feature type="domain" description="RRM" evidence="4">
    <location>
        <begin position="168"/>
        <end position="230"/>
    </location>
</feature>
<evidence type="ECO:0000256" key="2">
    <source>
        <dbReference type="PROSITE-ProRule" id="PRU00176"/>
    </source>
</evidence>
<dbReference type="Proteomes" id="UP000075902">
    <property type="component" value="Unassembled WGS sequence"/>
</dbReference>
<dbReference type="PANTHER" id="PTHR21245">
    <property type="entry name" value="HETEROGENEOUS NUCLEAR RIBONUCLEOPROTEIN"/>
    <property type="match status" value="1"/>
</dbReference>
<dbReference type="Pfam" id="PF00076">
    <property type="entry name" value="RRM_1"/>
    <property type="match status" value="1"/>
</dbReference>
<evidence type="ECO:0000259" key="4">
    <source>
        <dbReference type="PROSITE" id="PS50102"/>
    </source>
</evidence>
<evidence type="ECO:0000256" key="3">
    <source>
        <dbReference type="SAM" id="MobiDB-lite"/>
    </source>
</evidence>
<evidence type="ECO:0000313" key="6">
    <source>
        <dbReference type="Proteomes" id="UP000075902"/>
    </source>
</evidence>
<dbReference type="Gene3D" id="3.30.70.330">
    <property type="match status" value="1"/>
</dbReference>